<dbReference type="RefSeq" id="WP_228398275.1">
    <property type="nucleotide sequence ID" value="NZ_JADRCP010000002.1"/>
</dbReference>
<dbReference type="AlphaFoldDB" id="A0A9D7AJ08"/>
<organism evidence="2 3">
    <name type="scientific">Limnobaculum xujianqingii</name>
    <dbReference type="NCBI Taxonomy" id="2738837"/>
    <lineage>
        <taxon>Bacteria</taxon>
        <taxon>Pseudomonadati</taxon>
        <taxon>Pseudomonadota</taxon>
        <taxon>Gammaproteobacteria</taxon>
        <taxon>Enterobacterales</taxon>
        <taxon>Budviciaceae</taxon>
        <taxon>Limnobaculum</taxon>
    </lineage>
</organism>
<sequence>MKVSNVSLIVSLPSDFRPVDAMMDPESYWTVPVDASWSVTGEDKPIYNSASLKINVFASRDTSLNNVQEKALELAKAIFDPAAINFTHIK</sequence>
<evidence type="ECO:0000313" key="3">
    <source>
        <dbReference type="Proteomes" id="UP000807542"/>
    </source>
</evidence>
<dbReference type="EMBL" id="JADRCQ010000002">
    <property type="protein sequence ID" value="MBK5073403.1"/>
    <property type="molecule type" value="Genomic_DNA"/>
</dbReference>
<comment type="caution">
    <text evidence="2">The sequence shown here is derived from an EMBL/GenBank/DDBJ whole genome shotgun (WGS) entry which is preliminary data.</text>
</comment>
<dbReference type="EMBL" id="JADRCP010000002">
    <property type="protein sequence ID" value="MBK5176866.1"/>
    <property type="molecule type" value="Genomic_DNA"/>
</dbReference>
<dbReference type="Proteomes" id="UP000807542">
    <property type="component" value="Unassembled WGS sequence"/>
</dbReference>
<proteinExistence type="predicted"/>
<accession>A0A9D7AJ08</accession>
<reference evidence="2 4" key="1">
    <citation type="submission" date="2020-11" db="EMBL/GenBank/DDBJ databases">
        <title>Insectihabitans protaetiae gen. nov. sp. nov. and Insectihabitans allomyrinae sp. nov., isolated from larvae of Protaetia brevitarsis seulensis and Allomyrina dichotoma, respectively.</title>
        <authorList>
            <person name="Lee S.D."/>
            <person name="Byeon Y.-S."/>
            <person name="Kim S.-M."/>
            <person name="Yang H.L."/>
            <person name="Kim I.S."/>
        </authorList>
    </citation>
    <scope>NUCLEOTIDE SEQUENCE</scope>
    <source>
        <strain evidence="2">CWB-B4</strain>
        <strain evidence="1 4">CWB-B43</strain>
    </source>
</reference>
<name>A0A9D7AJ08_9GAMM</name>
<dbReference type="Proteomes" id="UP001296969">
    <property type="component" value="Unassembled WGS sequence"/>
</dbReference>
<gene>
    <name evidence="2" type="ORF">I2492_11095</name>
    <name evidence="1" type="ORF">I2493_10290</name>
</gene>
<evidence type="ECO:0000313" key="4">
    <source>
        <dbReference type="Proteomes" id="UP001296969"/>
    </source>
</evidence>
<protein>
    <submittedName>
        <fullName evidence="2">Uncharacterized protein</fullName>
    </submittedName>
</protein>
<evidence type="ECO:0000313" key="1">
    <source>
        <dbReference type="EMBL" id="MBK5073403.1"/>
    </source>
</evidence>
<evidence type="ECO:0000313" key="2">
    <source>
        <dbReference type="EMBL" id="MBK5176866.1"/>
    </source>
</evidence>
<keyword evidence="4" id="KW-1185">Reference proteome</keyword>